<evidence type="ECO:0000259" key="1">
    <source>
        <dbReference type="Pfam" id="PF00535"/>
    </source>
</evidence>
<dbReference type="GeneID" id="66680930"/>
<keyword evidence="2" id="KW-0808">Transferase</keyword>
<dbReference type="OrthoDB" id="9771846at2"/>
<dbReference type="AlphaFoldDB" id="A0A1A5I329"/>
<feature type="domain" description="Glycosyltransferase 2-like" evidence="1">
    <location>
        <begin position="11"/>
        <end position="167"/>
    </location>
</feature>
<dbReference type="PANTHER" id="PTHR43179">
    <property type="entry name" value="RHAMNOSYLTRANSFERASE WBBL"/>
    <property type="match status" value="1"/>
</dbReference>
<dbReference type="InterPro" id="IPR001173">
    <property type="entry name" value="Glyco_trans_2-like"/>
</dbReference>
<dbReference type="InterPro" id="IPR029044">
    <property type="entry name" value="Nucleotide-diphossugar_trans"/>
</dbReference>
<sequence length="295" mass="32800">MALAMNRSITAITVTHNSAHTVRGALARLPPGVEIVCVDNASTDDLSTALSGLAVHRIDNPVNLGFGRACNIGAAAATGEYLLFINPDVRLGTDAVDALLQAAERYPNCGVFVPRTNTVDGRLWFREESEIDRLSGVSLPTRIRQVWGDCCVRFVNGGVFMIKRTLFLDTGGFDEDIFLYFEDDDLSYRLLQRDEPMILVSGAHAVHDIGTSVAQSTRSRIFRYRSKMRSEIHLRKKYGIAYSPFVDILRYSTKIGFYCLTLNRNRLINSLGRLIGIFDSILDRSRANRNGGYVA</sequence>
<dbReference type="CDD" id="cd04186">
    <property type="entry name" value="GT_2_like_c"/>
    <property type="match status" value="1"/>
</dbReference>
<dbReference type="PANTHER" id="PTHR43179:SF7">
    <property type="entry name" value="RHAMNOSYLTRANSFERASE WBBL"/>
    <property type="match status" value="1"/>
</dbReference>
<evidence type="ECO:0000313" key="3">
    <source>
        <dbReference type="Proteomes" id="UP000093748"/>
    </source>
</evidence>
<dbReference type="Pfam" id="PF00535">
    <property type="entry name" value="Glycos_transf_2"/>
    <property type="match status" value="1"/>
</dbReference>
<comment type="caution">
    <text evidence="2">The sequence shown here is derived from an EMBL/GenBank/DDBJ whole genome shotgun (WGS) entry which is preliminary data.</text>
</comment>
<dbReference type="SUPFAM" id="SSF53448">
    <property type="entry name" value="Nucleotide-diphospho-sugar transferases"/>
    <property type="match status" value="1"/>
</dbReference>
<evidence type="ECO:0000313" key="2">
    <source>
        <dbReference type="EMBL" id="OBP82667.1"/>
    </source>
</evidence>
<gene>
    <name evidence="2" type="ORF">BAE39_03725</name>
</gene>
<dbReference type="GO" id="GO:0016740">
    <property type="term" value="F:transferase activity"/>
    <property type="evidence" value="ECO:0007669"/>
    <property type="project" value="UniProtKB-KW"/>
</dbReference>
<dbReference type="Proteomes" id="UP000093748">
    <property type="component" value="Unassembled WGS sequence"/>
</dbReference>
<dbReference type="Gene3D" id="3.90.550.10">
    <property type="entry name" value="Spore Coat Polysaccharide Biosynthesis Protein SpsA, Chain A"/>
    <property type="match status" value="1"/>
</dbReference>
<accession>A0A1A5I329</accession>
<name>A0A1A5I329_RHILI</name>
<dbReference type="EMBL" id="LZTJ01000001">
    <property type="protein sequence ID" value="OBP82667.1"/>
    <property type="molecule type" value="Genomic_DNA"/>
</dbReference>
<dbReference type="RefSeq" id="WP_032932464.1">
    <property type="nucleotide sequence ID" value="NZ_LZTJ01000001.1"/>
</dbReference>
<protein>
    <submittedName>
        <fullName evidence="2">Glycosyl transferase</fullName>
    </submittedName>
</protein>
<organism evidence="2 3">
    <name type="scientific">Rhizobium loti</name>
    <name type="common">Mesorhizobium loti</name>
    <dbReference type="NCBI Taxonomy" id="381"/>
    <lineage>
        <taxon>Bacteria</taxon>
        <taxon>Pseudomonadati</taxon>
        <taxon>Pseudomonadota</taxon>
        <taxon>Alphaproteobacteria</taxon>
        <taxon>Hyphomicrobiales</taxon>
        <taxon>Phyllobacteriaceae</taxon>
        <taxon>Mesorhizobium</taxon>
    </lineage>
</organism>
<reference evidence="3" key="1">
    <citation type="submission" date="2016-06" db="EMBL/GenBank/DDBJ databases">
        <title>NZP2037 Pacbio-Illumina hybrid assembly.</title>
        <authorList>
            <person name="Ramsay J.P."/>
        </authorList>
    </citation>
    <scope>NUCLEOTIDE SEQUENCE [LARGE SCALE GENOMIC DNA]</scope>
    <source>
        <strain evidence="3">R7ANS::ICEMlSym2042</strain>
    </source>
</reference>
<proteinExistence type="predicted"/>